<comment type="caution">
    <text evidence="1">The sequence shown here is derived from an EMBL/GenBank/DDBJ whole genome shotgun (WGS) entry which is preliminary data.</text>
</comment>
<accession>A0A0F9L1Q0</accession>
<name>A0A0F9L1Q0_9ZZZZ</name>
<dbReference type="AlphaFoldDB" id="A0A0F9L1Q0"/>
<gene>
    <name evidence="1" type="ORF">LCGC14_1257060</name>
</gene>
<evidence type="ECO:0000313" key="1">
    <source>
        <dbReference type="EMBL" id="KKM88614.1"/>
    </source>
</evidence>
<organism evidence="1">
    <name type="scientific">marine sediment metagenome</name>
    <dbReference type="NCBI Taxonomy" id="412755"/>
    <lineage>
        <taxon>unclassified sequences</taxon>
        <taxon>metagenomes</taxon>
        <taxon>ecological metagenomes</taxon>
    </lineage>
</organism>
<reference evidence="1" key="1">
    <citation type="journal article" date="2015" name="Nature">
        <title>Complex archaea that bridge the gap between prokaryotes and eukaryotes.</title>
        <authorList>
            <person name="Spang A."/>
            <person name="Saw J.H."/>
            <person name="Jorgensen S.L."/>
            <person name="Zaremba-Niedzwiedzka K."/>
            <person name="Martijn J."/>
            <person name="Lind A.E."/>
            <person name="van Eijk R."/>
            <person name="Schleper C."/>
            <person name="Guy L."/>
            <person name="Ettema T.J."/>
        </authorList>
    </citation>
    <scope>NUCLEOTIDE SEQUENCE</scope>
</reference>
<proteinExistence type="predicted"/>
<dbReference type="EMBL" id="LAZR01006935">
    <property type="protein sequence ID" value="KKM88614.1"/>
    <property type="molecule type" value="Genomic_DNA"/>
</dbReference>
<sequence length="106" mass="11596">MDVKDFGDWGALVDEEEPLERAGKGFIFPDCGYFPSRTPVQPILNSTPLCMKCGREVKSIIRGVDVDGGIFLTLQCHGSEDEIFIPSGTDPRVVVTAFGFRISSRG</sequence>
<protein>
    <submittedName>
        <fullName evidence="1">Uncharacterized protein</fullName>
    </submittedName>
</protein>